<evidence type="ECO:0000313" key="3">
    <source>
        <dbReference type="Proteomes" id="UP001071110"/>
    </source>
</evidence>
<protein>
    <submittedName>
        <fullName evidence="2">Uncharacterized protein</fullName>
    </submittedName>
</protein>
<evidence type="ECO:0000256" key="1">
    <source>
        <dbReference type="SAM" id="MobiDB-lite"/>
    </source>
</evidence>
<keyword evidence="3" id="KW-1185">Reference proteome</keyword>
<feature type="compositionally biased region" description="Low complexity" evidence="1">
    <location>
        <begin position="92"/>
        <end position="114"/>
    </location>
</feature>
<dbReference type="Proteomes" id="UP001071110">
    <property type="component" value="Unassembled WGS sequence"/>
</dbReference>
<organism evidence="2 3">
    <name type="scientific">Corynebacterium pilbarense</name>
    <dbReference type="NCBI Taxonomy" id="1288393"/>
    <lineage>
        <taxon>Bacteria</taxon>
        <taxon>Bacillati</taxon>
        <taxon>Actinomycetota</taxon>
        <taxon>Actinomycetes</taxon>
        <taxon>Mycobacteriales</taxon>
        <taxon>Corynebacteriaceae</taxon>
        <taxon>Corynebacterium</taxon>
    </lineage>
</organism>
<dbReference type="AlphaFoldDB" id="A0A9Q4NT77"/>
<name>A0A9Q4NT77_9CORY</name>
<feature type="region of interest" description="Disordered" evidence="1">
    <location>
        <begin position="1"/>
        <end position="132"/>
    </location>
</feature>
<gene>
    <name evidence="2" type="ORF">NUW87_11530</name>
</gene>
<reference evidence="2" key="1">
    <citation type="submission" date="2022-08" db="EMBL/GenBank/DDBJ databases">
        <title>Corynebacterium sp. nov., isolated from clinical breast specimens.</title>
        <authorList>
            <person name="Zhang T."/>
        </authorList>
    </citation>
    <scope>NUCLEOTIDE SEQUENCE</scope>
    <source>
        <strain evidence="2">CCUG 57942</strain>
    </source>
</reference>
<evidence type="ECO:0000313" key="2">
    <source>
        <dbReference type="EMBL" id="MCZ2221981.1"/>
    </source>
</evidence>
<dbReference type="RefSeq" id="WP_269028668.1">
    <property type="nucleotide sequence ID" value="NZ_JANRML010000123.1"/>
</dbReference>
<feature type="compositionally biased region" description="Basic and acidic residues" evidence="1">
    <location>
        <begin position="47"/>
        <end position="61"/>
    </location>
</feature>
<comment type="caution">
    <text evidence="2">The sequence shown here is derived from an EMBL/GenBank/DDBJ whole genome shotgun (WGS) entry which is preliminary data.</text>
</comment>
<sequence length="132" mass="14466">MSSRNRKSTGPQTETEKATDTNPKAHPLVGNPPPLSPVQTTPNNHPVNKESDSNRTPERRSHLPKVHTGQTEGHRSIEELAGEKGGCKVSLTKTQPTPTKNPTRTTPPTRVVQTKHPTPHILPVMNARDSIR</sequence>
<feature type="compositionally biased region" description="Polar residues" evidence="1">
    <location>
        <begin position="37"/>
        <end position="46"/>
    </location>
</feature>
<feature type="non-terminal residue" evidence="2">
    <location>
        <position position="132"/>
    </location>
</feature>
<accession>A0A9Q4NT77</accession>
<dbReference type="EMBL" id="JANRML010000123">
    <property type="protein sequence ID" value="MCZ2221981.1"/>
    <property type="molecule type" value="Genomic_DNA"/>
</dbReference>
<feature type="compositionally biased region" description="Basic and acidic residues" evidence="1">
    <location>
        <begin position="72"/>
        <end position="86"/>
    </location>
</feature>
<proteinExistence type="predicted"/>